<organism evidence="1">
    <name type="scientific">marine sediment metagenome</name>
    <dbReference type="NCBI Taxonomy" id="412755"/>
    <lineage>
        <taxon>unclassified sequences</taxon>
        <taxon>metagenomes</taxon>
        <taxon>ecological metagenomes</taxon>
    </lineage>
</organism>
<proteinExistence type="predicted"/>
<protein>
    <submittedName>
        <fullName evidence="1">Uncharacterized protein</fullName>
    </submittedName>
</protein>
<name>A0A0F9MZ51_9ZZZZ</name>
<gene>
    <name evidence="1" type="ORF">LCGC14_1325580</name>
</gene>
<comment type="caution">
    <text evidence="1">The sequence shown here is derived from an EMBL/GenBank/DDBJ whole genome shotgun (WGS) entry which is preliminary data.</text>
</comment>
<accession>A0A0F9MZ51</accession>
<evidence type="ECO:0000313" key="1">
    <source>
        <dbReference type="EMBL" id="KKM81855.1"/>
    </source>
</evidence>
<reference evidence="1" key="1">
    <citation type="journal article" date="2015" name="Nature">
        <title>Complex archaea that bridge the gap between prokaryotes and eukaryotes.</title>
        <authorList>
            <person name="Spang A."/>
            <person name="Saw J.H."/>
            <person name="Jorgensen S.L."/>
            <person name="Zaremba-Niedzwiedzka K."/>
            <person name="Martijn J."/>
            <person name="Lind A.E."/>
            <person name="van Eijk R."/>
            <person name="Schleper C."/>
            <person name="Guy L."/>
            <person name="Ettema T.J."/>
        </authorList>
    </citation>
    <scope>NUCLEOTIDE SEQUENCE</scope>
</reference>
<dbReference type="AlphaFoldDB" id="A0A0F9MZ51"/>
<dbReference type="EMBL" id="LAZR01007954">
    <property type="protein sequence ID" value="KKM81855.1"/>
    <property type="molecule type" value="Genomic_DNA"/>
</dbReference>
<sequence>MAYTGAGGRQFMSSVLAKASMPGGYTRTISSRPARTRRIVTPAATSTGGGISSTALEALKRAKAQYAPGGGFGKGIEAGLERGRVKAVSAGMQNLVSAGLAGTTMAGGLGMRFEEEVAAPTRAGLEGERARAISGIEMAEAGMGFQAGQTGLQRGFQAGESAAKRSLQTYIANLQASLQRESMAFRPRPTRTSQARQFPAMYGETNGDGGADRGGIGSYPGLGNEGDVDRYAGMTGNLISDVEWADIQSQANRLR</sequence>